<keyword evidence="6" id="KW-0325">Glycoprotein</keyword>
<keyword evidence="3" id="KW-0808">Transferase</keyword>
<accession>A0A6A4KPA3</accession>
<keyword evidence="2" id="KW-0418">Kinase</keyword>
<dbReference type="PANTHER" id="PTHR33491">
    <property type="entry name" value="OSJNBA0016N04.9 PROTEIN"/>
    <property type="match status" value="1"/>
</dbReference>
<evidence type="ECO:0000256" key="4">
    <source>
        <dbReference type="ARBA" id="ARBA00022729"/>
    </source>
</evidence>
<comment type="caution">
    <text evidence="10">The sequence shown here is derived from an EMBL/GenBank/DDBJ whole genome shotgun (WGS) entry which is preliminary data.</text>
</comment>
<name>A0A6A4KPA3_9ERIC</name>
<evidence type="ECO:0000256" key="6">
    <source>
        <dbReference type="ARBA" id="ARBA00023180"/>
    </source>
</evidence>
<feature type="chain" id="PRO_5025349485" evidence="7">
    <location>
        <begin position="17"/>
        <end position="223"/>
    </location>
</feature>
<feature type="domain" description="Wall-associated receptor kinase" evidence="8">
    <location>
        <begin position="157"/>
        <end position="203"/>
    </location>
</feature>
<evidence type="ECO:0000259" key="9">
    <source>
        <dbReference type="Pfam" id="PF13947"/>
    </source>
</evidence>
<keyword evidence="4 7" id="KW-0732">Signal</keyword>
<evidence type="ECO:0000256" key="2">
    <source>
        <dbReference type="ARBA" id="ARBA00022527"/>
    </source>
</evidence>
<dbReference type="InterPro" id="IPR013695">
    <property type="entry name" value="WAK"/>
</dbReference>
<evidence type="ECO:0000256" key="5">
    <source>
        <dbReference type="ARBA" id="ARBA00023157"/>
    </source>
</evidence>
<keyword evidence="2" id="KW-0723">Serine/threonine-protein kinase</keyword>
<dbReference type="InterPro" id="IPR025287">
    <property type="entry name" value="WAK_GUB"/>
</dbReference>
<reference evidence="10" key="1">
    <citation type="journal article" date="2019" name="Genome Biol. Evol.">
        <title>The Rhododendron genome and chromosomal organization provide insight into shared whole-genome duplications across the heath family (Ericaceae).</title>
        <authorList>
            <person name="Soza V.L."/>
            <person name="Lindsley D."/>
            <person name="Waalkes A."/>
            <person name="Ramage E."/>
            <person name="Patwardhan R.P."/>
            <person name="Burton J.N."/>
            <person name="Adey A."/>
            <person name="Kumar A."/>
            <person name="Qiu R."/>
            <person name="Shendure J."/>
            <person name="Hall B."/>
        </authorList>
    </citation>
    <scope>NUCLEOTIDE SEQUENCE</scope>
    <source>
        <strain evidence="10">RSF 1966-606</strain>
    </source>
</reference>
<dbReference type="Pfam" id="PF08488">
    <property type="entry name" value="WAK"/>
    <property type="match status" value="1"/>
</dbReference>
<dbReference type="GO" id="GO:0004674">
    <property type="term" value="F:protein serine/threonine kinase activity"/>
    <property type="evidence" value="ECO:0007669"/>
    <property type="project" value="UniProtKB-KW"/>
</dbReference>
<dbReference type="GO" id="GO:0030247">
    <property type="term" value="F:polysaccharide binding"/>
    <property type="evidence" value="ECO:0007669"/>
    <property type="project" value="InterPro"/>
</dbReference>
<evidence type="ECO:0000256" key="7">
    <source>
        <dbReference type="SAM" id="SignalP"/>
    </source>
</evidence>
<feature type="non-terminal residue" evidence="10">
    <location>
        <position position="1"/>
    </location>
</feature>
<sequence>MFQIIVLLLWLTTAESVAKYPLAKPGCRERCGNISIPYPFGIGSDCSIADGFAVTCNHSCNPPKPFINSINLEVLKISVVNESTVQVNNPVITQNCSGRADGKDVDFFSSPFTFSDKDNRFTASGCNNLALVVHGSDIRTGCMSICNTYLRPSLSKTGCYGINCCQTRIPRGLRFINASQGSVNQNNNKAVCKYAFMVDYRWFSNEDILKVRDMEYVPAVLDW</sequence>
<proteinExistence type="predicted"/>
<dbReference type="GO" id="GO:0016020">
    <property type="term" value="C:membrane"/>
    <property type="evidence" value="ECO:0007669"/>
    <property type="project" value="UniProtKB-SubCell"/>
</dbReference>
<protein>
    <submittedName>
        <fullName evidence="10">Uncharacterized protein</fullName>
    </submittedName>
</protein>
<keyword evidence="5" id="KW-1015">Disulfide bond</keyword>
<feature type="domain" description="Wall-associated receptor kinase galacturonan-binding" evidence="9">
    <location>
        <begin position="27"/>
        <end position="88"/>
    </location>
</feature>
<dbReference type="Pfam" id="PF13947">
    <property type="entry name" value="GUB_WAK_bind"/>
    <property type="match status" value="1"/>
</dbReference>
<evidence type="ECO:0000256" key="3">
    <source>
        <dbReference type="ARBA" id="ARBA00022679"/>
    </source>
</evidence>
<comment type="subcellular location">
    <subcellularLocation>
        <location evidence="1">Membrane</location>
        <topology evidence="1">Single-pass type I membrane protein</topology>
    </subcellularLocation>
</comment>
<dbReference type="OrthoDB" id="4062651at2759"/>
<feature type="signal peptide" evidence="7">
    <location>
        <begin position="1"/>
        <end position="16"/>
    </location>
</feature>
<evidence type="ECO:0000256" key="1">
    <source>
        <dbReference type="ARBA" id="ARBA00004479"/>
    </source>
</evidence>
<evidence type="ECO:0000259" key="8">
    <source>
        <dbReference type="Pfam" id="PF08488"/>
    </source>
</evidence>
<dbReference type="AlphaFoldDB" id="A0A6A4KPA3"/>
<organism evidence="10">
    <name type="scientific">Rhododendron williamsianum</name>
    <dbReference type="NCBI Taxonomy" id="262921"/>
    <lineage>
        <taxon>Eukaryota</taxon>
        <taxon>Viridiplantae</taxon>
        <taxon>Streptophyta</taxon>
        <taxon>Embryophyta</taxon>
        <taxon>Tracheophyta</taxon>
        <taxon>Spermatophyta</taxon>
        <taxon>Magnoliopsida</taxon>
        <taxon>eudicotyledons</taxon>
        <taxon>Gunneridae</taxon>
        <taxon>Pentapetalae</taxon>
        <taxon>asterids</taxon>
        <taxon>Ericales</taxon>
        <taxon>Ericaceae</taxon>
        <taxon>Ericoideae</taxon>
        <taxon>Rhodoreae</taxon>
        <taxon>Rhododendron</taxon>
    </lineage>
</organism>
<evidence type="ECO:0000313" key="10">
    <source>
        <dbReference type="EMBL" id="KAE9444759.1"/>
    </source>
</evidence>
<gene>
    <name evidence="10" type="ORF">C3L33_23343</name>
</gene>
<dbReference type="EMBL" id="QEFC01005790">
    <property type="protein sequence ID" value="KAE9444759.1"/>
    <property type="molecule type" value="Genomic_DNA"/>
</dbReference>